<dbReference type="GeneID" id="59348924"/>
<evidence type="ECO:0000313" key="2">
    <source>
        <dbReference type="Proteomes" id="UP000636479"/>
    </source>
</evidence>
<dbReference type="OrthoDB" id="2745898at2759"/>
<sequence>MALPAELLEQIVGHIPDTSSVKSCCLASSVLVYPCQKRLYNILTLPLADPATWERASERFQQVPHLLQHVEHLAIELSLLDLADSVWPDFFAKLLNLKSVSIMAGSTSGLIGWPTVPEPVAVALAALLRARHAHPLSRVSLTRVSQLSTEIVLLSFRATARLAITSCNIVEDDETPLVEMSTDESAGTGTAVSLRHSANIVKRFAQSPILRSLVACISSLAVSGHKQAIGNVLTLCQCVAPTISHLELPPSWQLSMSGSQSTALPSSWPNLLSVTLHLRKAELEDTSVLSWTLSALISSILPPDTCPALRDLIVVLDIPIDDMAGLEYAFDEVGLVEDEFDYTQPIPWSLDRTRLAAIDGLAAAHPRLATVQWTVVVNFDSIGLVEDASERLRAGSPAACIQYDACCAALRSEMPRMMEMGRLSFRGQDSSRR</sequence>
<accession>A0A8H6SEX3</accession>
<dbReference type="EMBL" id="JACAZF010000008">
    <property type="protein sequence ID" value="KAF7297461.1"/>
    <property type="molecule type" value="Genomic_DNA"/>
</dbReference>
<dbReference type="Proteomes" id="UP000636479">
    <property type="component" value="Unassembled WGS sequence"/>
</dbReference>
<dbReference type="AlphaFoldDB" id="A0A8H6SEX3"/>
<organism evidence="1 2">
    <name type="scientific">Mycena indigotica</name>
    <dbReference type="NCBI Taxonomy" id="2126181"/>
    <lineage>
        <taxon>Eukaryota</taxon>
        <taxon>Fungi</taxon>
        <taxon>Dikarya</taxon>
        <taxon>Basidiomycota</taxon>
        <taxon>Agaricomycotina</taxon>
        <taxon>Agaricomycetes</taxon>
        <taxon>Agaricomycetidae</taxon>
        <taxon>Agaricales</taxon>
        <taxon>Marasmiineae</taxon>
        <taxon>Mycenaceae</taxon>
        <taxon>Mycena</taxon>
    </lineage>
</organism>
<dbReference type="RefSeq" id="XP_037217820.1">
    <property type="nucleotide sequence ID" value="XM_037366408.1"/>
</dbReference>
<evidence type="ECO:0000313" key="1">
    <source>
        <dbReference type="EMBL" id="KAF7297461.1"/>
    </source>
</evidence>
<protein>
    <submittedName>
        <fullName evidence="1">Uncharacterized protein</fullName>
    </submittedName>
</protein>
<keyword evidence="2" id="KW-1185">Reference proteome</keyword>
<reference evidence="1" key="1">
    <citation type="submission" date="2020-05" db="EMBL/GenBank/DDBJ databases">
        <title>Mycena genomes resolve the evolution of fungal bioluminescence.</title>
        <authorList>
            <person name="Tsai I.J."/>
        </authorList>
    </citation>
    <scope>NUCLEOTIDE SEQUENCE</scope>
    <source>
        <strain evidence="1">171206Taipei</strain>
    </source>
</reference>
<gene>
    <name evidence="1" type="ORF">MIND_00979800</name>
</gene>
<name>A0A8H6SEX3_9AGAR</name>
<proteinExistence type="predicted"/>
<comment type="caution">
    <text evidence="1">The sequence shown here is derived from an EMBL/GenBank/DDBJ whole genome shotgun (WGS) entry which is preliminary data.</text>
</comment>